<evidence type="ECO:0000256" key="1">
    <source>
        <dbReference type="SAM" id="MobiDB-lite"/>
    </source>
</evidence>
<dbReference type="AlphaFoldDB" id="A0A1C3NXP5"/>
<organism evidence="2 3">
    <name type="scientific">Candidatus Protofrankia californiensis</name>
    <dbReference type="NCBI Taxonomy" id="1839754"/>
    <lineage>
        <taxon>Bacteria</taxon>
        <taxon>Bacillati</taxon>
        <taxon>Actinomycetota</taxon>
        <taxon>Actinomycetes</taxon>
        <taxon>Frankiales</taxon>
        <taxon>Frankiaceae</taxon>
        <taxon>Protofrankia</taxon>
    </lineage>
</organism>
<accession>A0A1C3NXP5</accession>
<name>A0A1C3NXP5_9ACTN</name>
<sequence length="61" mass="6684">MYSIRQPGTPVPGQGINGSAGMTSLTHAQDPEWHNSIISVTPRAKLHDRKYLSCYSALETL</sequence>
<reference evidence="3" key="1">
    <citation type="submission" date="2016-02" db="EMBL/GenBank/DDBJ databases">
        <authorList>
            <person name="Wibberg D."/>
        </authorList>
    </citation>
    <scope>NUCLEOTIDE SEQUENCE [LARGE SCALE GENOMIC DNA]</scope>
</reference>
<proteinExistence type="predicted"/>
<protein>
    <submittedName>
        <fullName evidence="2">Uncharacterized protein</fullName>
    </submittedName>
</protein>
<dbReference type="Proteomes" id="UP000199013">
    <property type="component" value="Unassembled WGS sequence"/>
</dbReference>
<evidence type="ECO:0000313" key="3">
    <source>
        <dbReference type="Proteomes" id="UP000199013"/>
    </source>
</evidence>
<evidence type="ECO:0000313" key="2">
    <source>
        <dbReference type="EMBL" id="SBW22324.1"/>
    </source>
</evidence>
<keyword evidence="3" id="KW-1185">Reference proteome</keyword>
<dbReference type="EMBL" id="FLUV01001036">
    <property type="protein sequence ID" value="SBW22324.1"/>
    <property type="molecule type" value="Genomic_DNA"/>
</dbReference>
<feature type="region of interest" description="Disordered" evidence="1">
    <location>
        <begin position="1"/>
        <end position="27"/>
    </location>
</feature>
<gene>
    <name evidence="2" type="ORF">FDG2_2467</name>
</gene>